<feature type="region of interest" description="Disordered" evidence="16">
    <location>
        <begin position="25"/>
        <end position="125"/>
    </location>
</feature>
<dbReference type="NCBIfam" id="NF008324">
    <property type="entry name" value="PRK11114.1-2"/>
    <property type="match status" value="1"/>
</dbReference>
<evidence type="ECO:0000256" key="4">
    <source>
        <dbReference type="ARBA" id="ARBA00010714"/>
    </source>
</evidence>
<feature type="compositionally biased region" description="Low complexity" evidence="16">
    <location>
        <begin position="95"/>
        <end position="107"/>
    </location>
</feature>
<keyword evidence="8 15" id="KW-0997">Cell inner membrane</keyword>
<comment type="subunit">
    <text evidence="5 15">Tightly associated with the cellulose synthase catalytic subunit.</text>
</comment>
<evidence type="ECO:0000256" key="13">
    <source>
        <dbReference type="ARBA" id="ARBA00023136"/>
    </source>
</evidence>
<feature type="chain" id="PRO_5015212763" description="Cyclic di-GMP-binding protein" evidence="15">
    <location>
        <begin position="22"/>
        <end position="822"/>
    </location>
</feature>
<evidence type="ECO:0000256" key="14">
    <source>
        <dbReference type="ARBA" id="ARBA00033444"/>
    </source>
</evidence>
<evidence type="ECO:0000256" key="8">
    <source>
        <dbReference type="ARBA" id="ARBA00022519"/>
    </source>
</evidence>
<proteinExistence type="inferred from homology"/>
<evidence type="ECO:0000313" key="19">
    <source>
        <dbReference type="Proteomes" id="UP000237073"/>
    </source>
</evidence>
<feature type="compositionally biased region" description="Low complexity" evidence="16">
    <location>
        <begin position="41"/>
        <end position="64"/>
    </location>
</feature>
<dbReference type="UniPathway" id="UPA00694"/>
<gene>
    <name evidence="18" type="ORF">CHU32_12505</name>
    <name evidence="17" type="ORF">CHU33_09575</name>
</gene>
<dbReference type="RefSeq" id="WP_103675855.1">
    <property type="nucleotide sequence ID" value="NZ_PQGD01000009.1"/>
</dbReference>
<evidence type="ECO:0000256" key="1">
    <source>
        <dbReference type="ARBA" id="ARBA00002057"/>
    </source>
</evidence>
<evidence type="ECO:0000256" key="16">
    <source>
        <dbReference type="SAM" id="MobiDB-lite"/>
    </source>
</evidence>
<sequence>MKRFTTLALIIGTLFVPVLHAEETETQPTPPLNFPLPGSETAPADTNAASADAAAPAADTPSAAQETSAPATLTPGGSNTPDAGSASNAPPAMPPTTTTAGGFMPPADSSLTFAQMGSPQGISLSGGQLQGGIDFTLPGDRVITSAQLALDVNVSPEMAARNATLQLQLNGQPLGNVPLSAADNNVSHFELDIPAALMVSSNNLSFKINDGDAQQCLRDISNKYQVVILPTSRFQLEGQQLDIGSDLSHFPKPFFDSQQMTPVNLAFSFPAKLTPDAVSAAALISSWMGMQADYRGISFTALSNRLPEQHGILVGHPGEQIGGLTLPQTNAPLLKIIDNPINPVYKLLLVVGKDDSALRAAAWRLAKGDFPGQTASAEVEAQAIPTSKPYDAPRWISTSRPVKLSELIRKDQSTTVSGVWHAPLQVAFRAAPDLYLWDGETIPLHIGYRFPSETWIDEEKSRLSVTLNNTFLSNLPMNKQGFLEMLWRKAGGDARQEKVTIPLEPYLIYGDNQLSLYFNVVPKETAPCSVLLNNNIKSRLNEDSWIDLSHTQHFSMLPNLSYFVGASFPFTRLADYSQTVMLLPETPSETQVAMLLNLAARSGNATGMALANNRVVLGLPGGGTNLEYLRQRDVLAVGGLDQKAFIQGLLSQSPYIAGDSTLGVRPPTPWQKVQRWLLGDWSTDNIDADRYFSSNEAWRGFISYRSPWNPERLVVAAVGSNDDQLARLPDDLSSSRINAGIRGDTSIITDENGVRSFRVSTQFPSGQMPGYMMAIWYANQYSALLAIVGLIAASILGVALTAMFRRHARKRLYSGSDHNDKT</sequence>
<dbReference type="Pfam" id="PF03170">
    <property type="entry name" value="BcsB"/>
    <property type="match status" value="1"/>
</dbReference>
<dbReference type="EMBL" id="PQGE01000007">
    <property type="protein sequence ID" value="POP45235.1"/>
    <property type="molecule type" value="Genomic_DNA"/>
</dbReference>
<evidence type="ECO:0000256" key="7">
    <source>
        <dbReference type="ARBA" id="ARBA00022475"/>
    </source>
</evidence>
<keyword evidence="10 15" id="KW-0812">Transmembrane</keyword>
<evidence type="ECO:0000313" key="17">
    <source>
        <dbReference type="EMBL" id="POP45235.1"/>
    </source>
</evidence>
<dbReference type="InterPro" id="IPR003920">
    <property type="entry name" value="Cell_synth_B"/>
</dbReference>
<evidence type="ECO:0000256" key="5">
    <source>
        <dbReference type="ARBA" id="ARBA00011437"/>
    </source>
</evidence>
<dbReference type="Proteomes" id="UP000247005">
    <property type="component" value="Unassembled WGS sequence"/>
</dbReference>
<keyword evidence="13 15" id="KW-0472">Membrane</keyword>
<keyword evidence="9 15" id="KW-0973">c-di-GMP</keyword>
<comment type="pathway">
    <text evidence="3 15">Glycan metabolism; bacterial cellulose biosynthesis.</text>
</comment>
<dbReference type="PANTHER" id="PTHR39083">
    <property type="entry name" value="CYCLIC DI-GMP-BINDING PROTEIN"/>
    <property type="match status" value="1"/>
</dbReference>
<evidence type="ECO:0000256" key="6">
    <source>
        <dbReference type="ARBA" id="ARBA00021844"/>
    </source>
</evidence>
<organism evidence="18 20">
    <name type="scientific">Superficieibacter electus</name>
    <dbReference type="NCBI Taxonomy" id="2022662"/>
    <lineage>
        <taxon>Bacteria</taxon>
        <taxon>Pseudomonadati</taxon>
        <taxon>Pseudomonadota</taxon>
        <taxon>Gammaproteobacteria</taxon>
        <taxon>Enterobacterales</taxon>
        <taxon>Enterobacteriaceae</taxon>
        <taxon>Superficieibacter</taxon>
    </lineage>
</organism>
<evidence type="ECO:0000256" key="11">
    <source>
        <dbReference type="ARBA" id="ARBA00022916"/>
    </source>
</evidence>
<keyword evidence="19" id="KW-1185">Reference proteome</keyword>
<dbReference type="Gene3D" id="2.60.120.260">
    <property type="entry name" value="Galactose-binding domain-like"/>
    <property type="match status" value="2"/>
</dbReference>
<protein>
    <recommendedName>
        <fullName evidence="6 15">Cyclic di-GMP-binding protein</fullName>
    </recommendedName>
    <alternativeName>
        <fullName evidence="14 15">Cellulose synthase regulatory subunit</fullName>
    </alternativeName>
</protein>
<evidence type="ECO:0000256" key="15">
    <source>
        <dbReference type="RuleBase" id="RU365021"/>
    </source>
</evidence>
<keyword evidence="7 15" id="KW-1003">Cell membrane</keyword>
<dbReference type="AlphaFoldDB" id="A0A2P5GPP7"/>
<dbReference type="GO" id="GO:0005886">
    <property type="term" value="C:plasma membrane"/>
    <property type="evidence" value="ECO:0007669"/>
    <property type="project" value="UniProtKB-SubCell"/>
</dbReference>
<dbReference type="Proteomes" id="UP000237073">
    <property type="component" value="Unassembled WGS sequence"/>
</dbReference>
<dbReference type="EMBL" id="PQGD01000009">
    <property type="protein sequence ID" value="POP48519.1"/>
    <property type="molecule type" value="Genomic_DNA"/>
</dbReference>
<comment type="subcellular location">
    <subcellularLocation>
        <location evidence="2">Cell inner membrane</location>
        <topology evidence="2">Single-pass membrane protein</topology>
    </subcellularLocation>
</comment>
<feature type="compositionally biased region" description="Polar residues" evidence="16">
    <location>
        <begin position="65"/>
        <end position="88"/>
    </location>
</feature>
<comment type="caution">
    <text evidence="18">The sequence shown here is derived from an EMBL/GenBank/DDBJ whole genome shotgun (WGS) entry which is preliminary data.</text>
</comment>
<evidence type="ECO:0000256" key="3">
    <source>
        <dbReference type="ARBA" id="ARBA00005186"/>
    </source>
</evidence>
<evidence type="ECO:0000256" key="9">
    <source>
        <dbReference type="ARBA" id="ARBA00022636"/>
    </source>
</evidence>
<evidence type="ECO:0000256" key="12">
    <source>
        <dbReference type="ARBA" id="ARBA00022989"/>
    </source>
</evidence>
<evidence type="ECO:0000256" key="10">
    <source>
        <dbReference type="ARBA" id="ARBA00022692"/>
    </source>
</evidence>
<accession>A0A2P5GPP7</accession>
<evidence type="ECO:0000256" key="2">
    <source>
        <dbReference type="ARBA" id="ARBA00004377"/>
    </source>
</evidence>
<dbReference type="GO" id="GO:0030244">
    <property type="term" value="P:cellulose biosynthetic process"/>
    <property type="evidence" value="ECO:0007669"/>
    <property type="project" value="UniProtKB-KW"/>
</dbReference>
<comment type="similarity">
    <text evidence="4 15">Belongs to the AcsB/BcsB family.</text>
</comment>
<dbReference type="OrthoDB" id="9806702at2"/>
<name>A0A2P5GPP7_9ENTR</name>
<feature type="signal peptide" evidence="15">
    <location>
        <begin position="1"/>
        <end position="21"/>
    </location>
</feature>
<dbReference type="PANTHER" id="PTHR39083:SF1">
    <property type="entry name" value="CYCLIC DI-GMP-BINDING PROTEIN"/>
    <property type="match status" value="1"/>
</dbReference>
<dbReference type="GO" id="GO:0006011">
    <property type="term" value="P:UDP-alpha-D-glucose metabolic process"/>
    <property type="evidence" value="ECO:0007669"/>
    <property type="project" value="InterPro"/>
</dbReference>
<feature type="transmembrane region" description="Helical" evidence="15">
    <location>
        <begin position="781"/>
        <end position="804"/>
    </location>
</feature>
<keyword evidence="12 15" id="KW-1133">Transmembrane helix</keyword>
<evidence type="ECO:0000313" key="18">
    <source>
        <dbReference type="EMBL" id="POP48519.1"/>
    </source>
</evidence>
<keyword evidence="11 15" id="KW-0135">Cellulose biosynthesis</keyword>
<reference evidence="19 20" key="1">
    <citation type="submission" date="2018-01" db="EMBL/GenBank/DDBJ databases">
        <title>Superficieibacter electus gen. nov., sp. nov., an extended-spectrum beta-lactamase possessing member of the Enterobacteriaceae family, isolated from intensive care unit surfaces.</title>
        <authorList>
            <person name="Potter R.F."/>
            <person name="D'Souza A.W."/>
        </authorList>
    </citation>
    <scope>NUCLEOTIDE SEQUENCE [LARGE SCALE GENOMIC DNA]</scope>
    <source>
        <strain evidence="18 20">BP-1</strain>
        <strain evidence="17 19">BP-2</strain>
    </source>
</reference>
<dbReference type="InterPro" id="IPR018513">
    <property type="entry name" value="Cell_synthase_bac"/>
</dbReference>
<comment type="function">
    <text evidence="1 15">Binds the cellulose synthase activator, bis-(3'-5') cyclic diguanylic acid (c-di-GMP).</text>
</comment>
<evidence type="ECO:0000313" key="20">
    <source>
        <dbReference type="Proteomes" id="UP000247005"/>
    </source>
</evidence>
<keyword evidence="15" id="KW-0732">Signal</keyword>
<dbReference type="PRINTS" id="PR01440">
    <property type="entry name" value="CELLSNTHASEB"/>
</dbReference>